<dbReference type="GO" id="GO:0000781">
    <property type="term" value="C:chromosome, telomeric region"/>
    <property type="evidence" value="ECO:0007669"/>
    <property type="project" value="GOC"/>
</dbReference>
<feature type="binding site" evidence="16">
    <location>
        <position position="360"/>
    </location>
    <ligand>
        <name>S-adenosyl-L-methionine</name>
        <dbReference type="ChEBI" id="CHEBI:59789"/>
    </ligand>
</feature>
<organism evidence="19 20">
    <name type="scientific">Coleophoma crateriformis</name>
    <dbReference type="NCBI Taxonomy" id="565419"/>
    <lineage>
        <taxon>Eukaryota</taxon>
        <taxon>Fungi</taxon>
        <taxon>Dikarya</taxon>
        <taxon>Ascomycota</taxon>
        <taxon>Pezizomycotina</taxon>
        <taxon>Leotiomycetes</taxon>
        <taxon>Helotiales</taxon>
        <taxon>Dermateaceae</taxon>
        <taxon>Coleophoma</taxon>
    </lineage>
</organism>
<dbReference type="GO" id="GO:0005634">
    <property type="term" value="C:nucleus"/>
    <property type="evidence" value="ECO:0007669"/>
    <property type="project" value="UniProtKB-SubCell"/>
</dbReference>
<dbReference type="EC" id="2.1.1.360" evidence="3 15"/>
<comment type="similarity">
    <text evidence="15">Belongs to the class I-like SAM-binding methyltransferase superfamily. DOT1 family.</text>
</comment>
<dbReference type="PIRSF" id="PIRSF017570">
    <property type="entry name" value="Histone_H3-K79_MeTrfase"/>
    <property type="match status" value="1"/>
</dbReference>
<evidence type="ECO:0000256" key="16">
    <source>
        <dbReference type="PIRSR" id="PIRSR017570-1"/>
    </source>
</evidence>
<evidence type="ECO:0000313" key="19">
    <source>
        <dbReference type="EMBL" id="RDW94922.1"/>
    </source>
</evidence>
<evidence type="ECO:0000256" key="11">
    <source>
        <dbReference type="ARBA" id="ARBA00023163"/>
    </source>
</evidence>
<dbReference type="PROSITE" id="PS51569">
    <property type="entry name" value="DOT1"/>
    <property type="match status" value="1"/>
</dbReference>
<dbReference type="Gene3D" id="3.40.50.150">
    <property type="entry name" value="Vaccinia Virus protein VP39"/>
    <property type="match status" value="1"/>
</dbReference>
<evidence type="ECO:0000256" key="2">
    <source>
        <dbReference type="ARBA" id="ARBA00004123"/>
    </source>
</evidence>
<dbReference type="Gene3D" id="1.10.260.170">
    <property type="match status" value="1"/>
</dbReference>
<feature type="domain" description="DOT1" evidence="18">
    <location>
        <begin position="186"/>
        <end position="499"/>
    </location>
</feature>
<evidence type="ECO:0000256" key="1">
    <source>
        <dbReference type="ARBA" id="ARBA00003482"/>
    </source>
</evidence>
<dbReference type="FunFam" id="3.40.50.150:FF:000033">
    <property type="entry name" value="Histone-lysine N-methyltransferase, H3 lysine-79 specific"/>
    <property type="match status" value="1"/>
</dbReference>
<feature type="region of interest" description="Disordered" evidence="17">
    <location>
        <begin position="1"/>
        <end position="142"/>
    </location>
</feature>
<evidence type="ECO:0000256" key="3">
    <source>
        <dbReference type="ARBA" id="ARBA00012190"/>
    </source>
</evidence>
<evidence type="ECO:0000256" key="15">
    <source>
        <dbReference type="PIRNR" id="PIRNR017570"/>
    </source>
</evidence>
<evidence type="ECO:0000256" key="6">
    <source>
        <dbReference type="ARBA" id="ARBA00022679"/>
    </source>
</evidence>
<dbReference type="PANTHER" id="PTHR21451">
    <property type="entry name" value="HISTONE H3 METHYLTRANSFERASE"/>
    <property type="match status" value="1"/>
</dbReference>
<keyword evidence="8" id="KW-0677">Repeat</keyword>
<comment type="subcellular location">
    <subcellularLocation>
        <location evidence="2 15">Nucleus</location>
    </subcellularLocation>
</comment>
<reference evidence="19 20" key="1">
    <citation type="journal article" date="2018" name="IMA Fungus">
        <title>IMA Genome-F 9: Draft genome sequence of Annulohypoxylon stygium, Aspergillus mulundensis, Berkeleyomyces basicola (syn. Thielaviopsis basicola), Ceratocystis smalleyi, two Cercospora beticola strains, Coleophoma cylindrospora, Fusarium fracticaudum, Phialophora cf. hyalina, and Morchella septimelata.</title>
        <authorList>
            <person name="Wingfield B.D."/>
            <person name="Bills G.F."/>
            <person name="Dong Y."/>
            <person name="Huang W."/>
            <person name="Nel W.J."/>
            <person name="Swalarsk-Parry B.S."/>
            <person name="Vaghefi N."/>
            <person name="Wilken P.M."/>
            <person name="An Z."/>
            <person name="de Beer Z.W."/>
            <person name="De Vos L."/>
            <person name="Chen L."/>
            <person name="Duong T.A."/>
            <person name="Gao Y."/>
            <person name="Hammerbacher A."/>
            <person name="Kikkert J.R."/>
            <person name="Li Y."/>
            <person name="Li H."/>
            <person name="Li K."/>
            <person name="Li Q."/>
            <person name="Liu X."/>
            <person name="Ma X."/>
            <person name="Naidoo K."/>
            <person name="Pethybridge S.J."/>
            <person name="Sun J."/>
            <person name="Steenkamp E.T."/>
            <person name="van der Nest M.A."/>
            <person name="van Wyk S."/>
            <person name="Wingfield M.J."/>
            <person name="Xiong C."/>
            <person name="Yue Q."/>
            <person name="Zhang X."/>
        </authorList>
    </citation>
    <scope>NUCLEOTIDE SEQUENCE [LARGE SCALE GENOMIC DNA]</scope>
    <source>
        <strain evidence="19 20">BP5796</strain>
    </source>
</reference>
<evidence type="ECO:0000259" key="18">
    <source>
        <dbReference type="PROSITE" id="PS51569"/>
    </source>
</evidence>
<feature type="compositionally biased region" description="Acidic residues" evidence="17">
    <location>
        <begin position="91"/>
        <end position="103"/>
    </location>
</feature>
<dbReference type="InterPro" id="IPR030445">
    <property type="entry name" value="H3-K79_meTrfase"/>
</dbReference>
<evidence type="ECO:0000256" key="4">
    <source>
        <dbReference type="ARBA" id="ARBA00020987"/>
    </source>
</evidence>
<dbReference type="GO" id="GO:0000077">
    <property type="term" value="P:DNA damage checkpoint signaling"/>
    <property type="evidence" value="ECO:0007669"/>
    <property type="project" value="InterPro"/>
</dbReference>
<dbReference type="OrthoDB" id="443402at2759"/>
<dbReference type="InterPro" id="IPR025789">
    <property type="entry name" value="DOT1_dom"/>
</dbReference>
<dbReference type="InterPro" id="IPR021162">
    <property type="entry name" value="Dot1"/>
</dbReference>
<dbReference type="GO" id="GO:0031509">
    <property type="term" value="P:subtelomeric heterochromatin formation"/>
    <property type="evidence" value="ECO:0007669"/>
    <property type="project" value="InterPro"/>
</dbReference>
<dbReference type="EMBL" id="PDLN01000001">
    <property type="protein sequence ID" value="RDW94922.1"/>
    <property type="molecule type" value="Genomic_DNA"/>
</dbReference>
<dbReference type="Pfam" id="PF08123">
    <property type="entry name" value="DOT1"/>
    <property type="match status" value="1"/>
</dbReference>
<dbReference type="GO" id="GO:0000786">
    <property type="term" value="C:nucleosome"/>
    <property type="evidence" value="ECO:0007669"/>
    <property type="project" value="InterPro"/>
</dbReference>
<feature type="binding site" evidence="16">
    <location>
        <begin position="334"/>
        <end position="343"/>
    </location>
    <ligand>
        <name>S-adenosyl-L-methionine</name>
        <dbReference type="ChEBI" id="CHEBI:59789"/>
    </ligand>
</feature>
<keyword evidence="11 15" id="KW-0804">Transcription</keyword>
<keyword evidence="10 15" id="KW-0805">Transcription regulation</keyword>
<proteinExistence type="inferred from homology"/>
<evidence type="ECO:0000256" key="5">
    <source>
        <dbReference type="ARBA" id="ARBA00022603"/>
    </source>
</evidence>
<name>A0A3D8T8K4_9HELO</name>
<keyword evidence="6 15" id="KW-0808">Transferase</keyword>
<evidence type="ECO:0000256" key="8">
    <source>
        <dbReference type="ARBA" id="ARBA00022737"/>
    </source>
</evidence>
<comment type="function">
    <text evidence="1 15">Histone methyltransferase that specifically trimethylates histone H3 to form H3K79me3. This methylation is required for telomere silencing and for the pachytene checkpoint during the meiotic cell cycle by allowing the recruitment of RAD9 to double strand breaks. Nucleosomes are preferred as substrate compared to free histone.</text>
</comment>
<dbReference type="AlphaFoldDB" id="A0A3D8T8K4"/>
<evidence type="ECO:0000256" key="13">
    <source>
        <dbReference type="ARBA" id="ARBA00029821"/>
    </source>
</evidence>
<keyword evidence="12 15" id="KW-0539">Nucleus</keyword>
<dbReference type="SUPFAM" id="SSF53335">
    <property type="entry name" value="S-adenosyl-L-methionine-dependent methyltransferases"/>
    <property type="match status" value="1"/>
</dbReference>
<evidence type="ECO:0000256" key="7">
    <source>
        <dbReference type="ARBA" id="ARBA00022691"/>
    </source>
</evidence>
<evidence type="ECO:0000256" key="17">
    <source>
        <dbReference type="SAM" id="MobiDB-lite"/>
    </source>
</evidence>
<dbReference type="GO" id="GO:0032259">
    <property type="term" value="P:methylation"/>
    <property type="evidence" value="ECO:0007669"/>
    <property type="project" value="UniProtKB-KW"/>
</dbReference>
<keyword evidence="5 15" id="KW-0489">Methyltransferase</keyword>
<dbReference type="GO" id="GO:0006281">
    <property type="term" value="P:DNA repair"/>
    <property type="evidence" value="ECO:0007669"/>
    <property type="project" value="InterPro"/>
</dbReference>
<comment type="catalytic activity">
    <reaction evidence="14 15">
        <text>L-lysyl(79)-[histone H3] + 3 S-adenosyl-L-methionine = N(6),N(6),N(6)-trimethyl-L-lysyl(79)-[histone H3] + 3 S-adenosyl-L-homocysteine + 3 H(+)</text>
        <dbReference type="Rhea" id="RHEA:60328"/>
        <dbReference type="Rhea" id="RHEA-COMP:15549"/>
        <dbReference type="Rhea" id="RHEA-COMP:15552"/>
        <dbReference type="ChEBI" id="CHEBI:15378"/>
        <dbReference type="ChEBI" id="CHEBI:29969"/>
        <dbReference type="ChEBI" id="CHEBI:57856"/>
        <dbReference type="ChEBI" id="CHEBI:59789"/>
        <dbReference type="ChEBI" id="CHEBI:61961"/>
        <dbReference type="EC" id="2.1.1.360"/>
    </reaction>
</comment>
<dbReference type="InterPro" id="IPR029063">
    <property type="entry name" value="SAM-dependent_MTases_sf"/>
</dbReference>
<evidence type="ECO:0000256" key="12">
    <source>
        <dbReference type="ARBA" id="ARBA00023242"/>
    </source>
</evidence>
<protein>
    <recommendedName>
        <fullName evidence="4 15">Histone-lysine N-methyltransferase, H3 lysine-79 specific</fullName>
        <ecNumber evidence="3 15">2.1.1.360</ecNumber>
    </recommendedName>
    <alternativeName>
        <fullName evidence="13 15">Histone H3-K79 methyltransferase</fullName>
    </alternativeName>
</protein>
<comment type="caution">
    <text evidence="19">The sequence shown here is derived from an EMBL/GenBank/DDBJ whole genome shotgun (WGS) entry which is preliminary data.</text>
</comment>
<feature type="compositionally biased region" description="Low complexity" evidence="17">
    <location>
        <begin position="54"/>
        <end position="65"/>
    </location>
</feature>
<evidence type="ECO:0000256" key="14">
    <source>
        <dbReference type="ARBA" id="ARBA00047770"/>
    </source>
</evidence>
<evidence type="ECO:0000313" key="20">
    <source>
        <dbReference type="Proteomes" id="UP000256328"/>
    </source>
</evidence>
<keyword evidence="9 15" id="KW-0156">Chromatin regulator</keyword>
<evidence type="ECO:0000256" key="10">
    <source>
        <dbReference type="ARBA" id="ARBA00023015"/>
    </source>
</evidence>
<keyword evidence="7 15" id="KW-0949">S-adenosyl-L-methionine</keyword>
<dbReference type="CDD" id="cd02440">
    <property type="entry name" value="AdoMet_MTases"/>
    <property type="match status" value="1"/>
</dbReference>
<sequence length="499" mass="56090">MNNLWKKKSASTPAPQIRKVYIPDDPKSKPAPLKSKIRENQALAQRQRDASAGSSRNHSSPSTSRDSTRLQVRTKRKALRQKSPSTQHFSDDDDEDDDDDNDANGDGVSSPAASEKRQRRENSGPVDLKRKLRSRKAFSEEEGTSFAMIHAADVISDERKAKLGGSKDSSDDIIVELKYPNASQRERFKLVTARDEIDAYEEIIKIAEIVTDVYLTPEQAKPFKDQNGGYIRRLERARNMKQPKDFKEAVKSYNAAIDNLNKGGILAENLDSKHHMPLVMVQRILGQVYDRVVSPKVESLRKYENGSDNVYGELLPSFVHDLLTEVGLKSDQVFVDLGSGVGNVVFQAALEFGCESWGCEMMQNAYELADAQKKEFGARCRLWGVAPGRVHLQGANFLESKPIHEAMKQADVILVNNHVFTPQTNRSLVDMFLDLKDGCKIISMKNFVPDDHVAKRNADDPVNILDVIKKGHYYAGSVSWTDDPERYYIAKKRSFAEAE</sequence>
<dbReference type="Proteomes" id="UP000256328">
    <property type="component" value="Unassembled WGS sequence"/>
</dbReference>
<dbReference type="GO" id="GO:0042393">
    <property type="term" value="F:histone binding"/>
    <property type="evidence" value="ECO:0007669"/>
    <property type="project" value="InterPro"/>
</dbReference>
<gene>
    <name evidence="19" type="ORF">BP5796_00685</name>
</gene>
<accession>A0A3D8T8K4</accession>
<evidence type="ECO:0000256" key="9">
    <source>
        <dbReference type="ARBA" id="ARBA00022853"/>
    </source>
</evidence>
<dbReference type="GO" id="GO:0140956">
    <property type="term" value="F:histone H3K79 trimethyltransferase activity"/>
    <property type="evidence" value="ECO:0007669"/>
    <property type="project" value="UniProtKB-EC"/>
</dbReference>
<keyword evidence="20" id="KW-1185">Reference proteome</keyword>
<feature type="binding site" evidence="16">
    <location>
        <begin position="311"/>
        <end position="314"/>
    </location>
    <ligand>
        <name>S-adenosyl-L-methionine</name>
        <dbReference type="ChEBI" id="CHEBI:59789"/>
    </ligand>
</feature>
<dbReference type="PANTHER" id="PTHR21451:SF0">
    <property type="entry name" value="HISTONE-LYSINE N-METHYLTRANSFERASE, H3 LYSINE-79 SPECIFIC"/>
    <property type="match status" value="1"/>
</dbReference>